<evidence type="ECO:0000313" key="3">
    <source>
        <dbReference type="Proteomes" id="UP001059950"/>
    </source>
</evidence>
<evidence type="ECO:0000313" key="2">
    <source>
        <dbReference type="EMBL" id="UTW04578.1"/>
    </source>
</evidence>
<dbReference type="InterPro" id="IPR005302">
    <property type="entry name" value="MoCF_Sase_C"/>
</dbReference>
<dbReference type="SUPFAM" id="SSF50800">
    <property type="entry name" value="PK beta-barrel domain-like"/>
    <property type="match status" value="1"/>
</dbReference>
<gene>
    <name evidence="2" type="ORF">KDX31_06125</name>
</gene>
<dbReference type="Pfam" id="PF03476">
    <property type="entry name" value="MOSC_N"/>
    <property type="match status" value="1"/>
</dbReference>
<dbReference type="Pfam" id="PF03473">
    <property type="entry name" value="MOSC"/>
    <property type="match status" value="1"/>
</dbReference>
<dbReference type="Proteomes" id="UP001059950">
    <property type="component" value="Chromosome"/>
</dbReference>
<dbReference type="InterPro" id="IPR011037">
    <property type="entry name" value="Pyrv_Knase-like_insert_dom_sf"/>
</dbReference>
<name>A0ABY5GYT1_9GAMM</name>
<sequence>MHTQLSDIIVYPIKSTAGLHLSRATVTGFGLEFDRRFVLCTTEGKFLTARTRPQLLHIRASLTAAGLIVSAPGQTDLQLNYHEFSHDYQTITVWQDHIEAQHCSAIADRWFADYLGQDCRLLFFGAASNRPLKHFPHHQTAFADGYPLLLISEASLADLSSRCRNPVQMDQMRPNLVVRGTAAYEEDSWTKIRIGTAEFSLVKPCGRCILTTTNPTTLERNPDREPLSVLKRYRKGSDGEAHFGQNMIPLKSGIISINDPVEILETGQPQKYLPE</sequence>
<reference evidence="2" key="1">
    <citation type="submission" date="2021-04" db="EMBL/GenBank/DDBJ databases">
        <title>Oceanospirillales bacteria with DddD are important DMSP degraders in coastal seawater.</title>
        <authorList>
            <person name="Liu J."/>
        </authorList>
    </citation>
    <scope>NUCLEOTIDE SEQUENCE</scope>
    <source>
        <strain evidence="2">GY6</strain>
    </source>
</reference>
<evidence type="ECO:0000259" key="1">
    <source>
        <dbReference type="PROSITE" id="PS51340"/>
    </source>
</evidence>
<keyword evidence="3" id="KW-1185">Reference proteome</keyword>
<accession>A0ABY5GYT1</accession>
<dbReference type="SUPFAM" id="SSF141673">
    <property type="entry name" value="MOSC N-terminal domain-like"/>
    <property type="match status" value="1"/>
</dbReference>
<dbReference type="PROSITE" id="PS51340">
    <property type="entry name" value="MOSC"/>
    <property type="match status" value="1"/>
</dbReference>
<protein>
    <submittedName>
        <fullName evidence="2">MOSC domain-containing protein</fullName>
    </submittedName>
</protein>
<dbReference type="EMBL" id="CP073344">
    <property type="protein sequence ID" value="UTW04578.1"/>
    <property type="molecule type" value="Genomic_DNA"/>
</dbReference>
<dbReference type="PANTHER" id="PTHR14237:SF19">
    <property type="entry name" value="MITOCHONDRIAL AMIDOXIME REDUCING COMPONENT 1"/>
    <property type="match status" value="1"/>
</dbReference>
<proteinExistence type="predicted"/>
<dbReference type="PANTHER" id="PTHR14237">
    <property type="entry name" value="MOLYBDOPTERIN COFACTOR SULFURASE MOSC"/>
    <property type="match status" value="1"/>
</dbReference>
<organism evidence="2 3">
    <name type="scientific">Amphritea atlantica</name>
    <dbReference type="NCBI Taxonomy" id="355243"/>
    <lineage>
        <taxon>Bacteria</taxon>
        <taxon>Pseudomonadati</taxon>
        <taxon>Pseudomonadota</taxon>
        <taxon>Gammaproteobacteria</taxon>
        <taxon>Oceanospirillales</taxon>
        <taxon>Oceanospirillaceae</taxon>
        <taxon>Amphritea</taxon>
    </lineage>
</organism>
<feature type="domain" description="MOSC" evidence="1">
    <location>
        <begin position="119"/>
        <end position="264"/>
    </location>
</feature>
<dbReference type="InterPro" id="IPR005303">
    <property type="entry name" value="MOCOS_middle"/>
</dbReference>